<evidence type="ECO:0000259" key="2">
    <source>
        <dbReference type="Pfam" id="PF12883"/>
    </source>
</evidence>
<dbReference type="Pfam" id="PF12883">
    <property type="entry name" value="DUF3828"/>
    <property type="match status" value="1"/>
</dbReference>
<feature type="domain" description="DUF3828" evidence="2">
    <location>
        <begin position="43"/>
        <end position="162"/>
    </location>
</feature>
<keyword evidence="4" id="KW-1185">Reference proteome</keyword>
<evidence type="ECO:0000313" key="3">
    <source>
        <dbReference type="EMBL" id="QAX80359.1"/>
    </source>
</evidence>
<dbReference type="InterPro" id="IPR024289">
    <property type="entry name" value="DUF3828"/>
</dbReference>
<dbReference type="Proteomes" id="UP000288804">
    <property type="component" value="Chromosome"/>
</dbReference>
<name>A0ABX5R4R0_9GAMM</name>
<accession>A0ABX5R4R0</accession>
<dbReference type="Gene3D" id="3.10.450.50">
    <property type="match status" value="1"/>
</dbReference>
<organism evidence="3 4">
    <name type="scientific">Yersinia hibernica</name>
    <dbReference type="NCBI Taxonomy" id="2339259"/>
    <lineage>
        <taxon>Bacteria</taxon>
        <taxon>Pseudomonadati</taxon>
        <taxon>Pseudomonadota</taxon>
        <taxon>Gammaproteobacteria</taxon>
        <taxon>Enterobacterales</taxon>
        <taxon>Yersiniaceae</taxon>
        <taxon>Yersinia</taxon>
    </lineage>
</organism>
<feature type="chain" id="PRO_5045736927" evidence="1">
    <location>
        <begin position="36"/>
        <end position="163"/>
    </location>
</feature>
<sequence length="163" mass="19008">MATCHAKEHFVRIRHQIDIFLSVMLLSLSVSFAHAAKTTCLPPEDTVTSFYRWYLNEISADNYPLTSKKHEDKENMAKWVSPSLLKNLQYEISNNELDAEYFTDAQDIFDEWVEHINSHKVTQTNREARVELTLGVNDSKRKYEVIVDNNATCWKINRVQSVQ</sequence>
<evidence type="ECO:0000313" key="4">
    <source>
        <dbReference type="Proteomes" id="UP000288804"/>
    </source>
</evidence>
<keyword evidence="1" id="KW-0732">Signal</keyword>
<feature type="signal peptide" evidence="1">
    <location>
        <begin position="1"/>
        <end position="35"/>
    </location>
</feature>
<proteinExistence type="predicted"/>
<gene>
    <name evidence="3" type="ORF">D5F51_18565</name>
</gene>
<reference evidence="4" key="1">
    <citation type="submission" date="2018-09" db="EMBL/GenBank/DDBJ databases">
        <title>Yersinia hibernicus sp. nov.</title>
        <authorList>
            <person name="Nguyen S.V."/>
            <person name="Mundanda D.M."/>
            <person name="Anes J."/>
            <person name="Fanning S."/>
        </authorList>
    </citation>
    <scope>NUCLEOTIDE SEQUENCE [LARGE SCALE GENOMIC DNA]</scope>
    <source>
        <strain evidence="4">CFS1934</strain>
    </source>
</reference>
<evidence type="ECO:0000256" key="1">
    <source>
        <dbReference type="SAM" id="SignalP"/>
    </source>
</evidence>
<protein>
    <submittedName>
        <fullName evidence="3">DUF3828 domain-containing protein</fullName>
    </submittedName>
</protein>
<dbReference type="EMBL" id="CP032487">
    <property type="protein sequence ID" value="QAX80359.1"/>
    <property type="molecule type" value="Genomic_DNA"/>
</dbReference>